<dbReference type="SUPFAM" id="SSF55729">
    <property type="entry name" value="Acyl-CoA N-acyltransferases (Nat)"/>
    <property type="match status" value="1"/>
</dbReference>
<organism evidence="2 3">
    <name type="scientific">Runella slithyformis (strain ATCC 29530 / DSM 19594 / LMG 11500 / NCIMB 11436 / LSU 4)</name>
    <dbReference type="NCBI Taxonomy" id="761193"/>
    <lineage>
        <taxon>Bacteria</taxon>
        <taxon>Pseudomonadati</taxon>
        <taxon>Bacteroidota</taxon>
        <taxon>Cytophagia</taxon>
        <taxon>Cytophagales</taxon>
        <taxon>Spirosomataceae</taxon>
        <taxon>Runella</taxon>
    </lineage>
</organism>
<dbReference type="PROSITE" id="PS51729">
    <property type="entry name" value="GNAT_YJDJ"/>
    <property type="match status" value="1"/>
</dbReference>
<reference evidence="3" key="1">
    <citation type="submission" date="2011-06" db="EMBL/GenBank/DDBJ databases">
        <title>The complete genome of chromosome of Runella slithyformis DSM 19594.</title>
        <authorList>
            <consortium name="US DOE Joint Genome Institute (JGI-PGF)"/>
            <person name="Lucas S."/>
            <person name="Han J."/>
            <person name="Lapidus A."/>
            <person name="Bruce D."/>
            <person name="Goodwin L."/>
            <person name="Pitluck S."/>
            <person name="Peters L."/>
            <person name="Kyrpides N."/>
            <person name="Mavromatis K."/>
            <person name="Ivanova N."/>
            <person name="Ovchinnikova G."/>
            <person name="Zhang X."/>
            <person name="Misra M."/>
            <person name="Detter J.C."/>
            <person name="Tapia R."/>
            <person name="Han C."/>
            <person name="Land M."/>
            <person name="Hauser L."/>
            <person name="Markowitz V."/>
            <person name="Cheng J.-F."/>
            <person name="Hugenholtz P."/>
            <person name="Woyke T."/>
            <person name="Wu D."/>
            <person name="Tindall B."/>
            <person name="Faehrich R."/>
            <person name="Brambilla E."/>
            <person name="Klenk H.-P."/>
            <person name="Eisen J.A."/>
        </authorList>
    </citation>
    <scope>NUCLEOTIDE SEQUENCE [LARGE SCALE GENOMIC DNA]</scope>
    <source>
        <strain evidence="3">ATCC 29530 / DSM 19594 / LMG 11500 / NCIMB 11436 / LSU 4</strain>
    </source>
</reference>
<evidence type="ECO:0000313" key="2">
    <source>
        <dbReference type="EMBL" id="AEI46545.1"/>
    </source>
</evidence>
<name>A0A7U3ZG01_RUNSL</name>
<dbReference type="Pfam" id="PF14542">
    <property type="entry name" value="Acetyltransf_CG"/>
    <property type="match status" value="1"/>
</dbReference>
<dbReference type="EMBL" id="CP002859">
    <property type="protein sequence ID" value="AEI46545.1"/>
    <property type="molecule type" value="Genomic_DNA"/>
</dbReference>
<dbReference type="CDD" id="cd04301">
    <property type="entry name" value="NAT_SF"/>
    <property type="match status" value="1"/>
</dbReference>
<dbReference type="Proteomes" id="UP000000493">
    <property type="component" value="Chromosome"/>
</dbReference>
<dbReference type="PANTHER" id="PTHR31435">
    <property type="entry name" value="PROTEIN NATD1"/>
    <property type="match status" value="1"/>
</dbReference>
<sequence length="94" mass="10478">MGQIKHSQTDTGGAFYYESDGQRLAAMTYVDSGKKTILIDHTEVNPSLQGQGIGKKLQAELVAYVRKNDIKVVPVCRFATATFRKMPEWQDVLS</sequence>
<gene>
    <name evidence="2" type="ordered locus">Runsl_0086</name>
</gene>
<dbReference type="InterPro" id="IPR016181">
    <property type="entry name" value="Acyl_CoA_acyltransferase"/>
</dbReference>
<feature type="domain" description="N-acetyltransferase" evidence="1">
    <location>
        <begin position="7"/>
        <end position="94"/>
    </location>
</feature>
<evidence type="ECO:0000259" key="1">
    <source>
        <dbReference type="PROSITE" id="PS51729"/>
    </source>
</evidence>
<proteinExistence type="predicted"/>
<dbReference type="PANTHER" id="PTHR31435:SF10">
    <property type="entry name" value="BSR4717 PROTEIN"/>
    <property type="match status" value="1"/>
</dbReference>
<protein>
    <submittedName>
        <fullName evidence="2">Gcn5-related N-acetyltransferase</fullName>
    </submittedName>
</protein>
<dbReference type="KEGG" id="rsi:Runsl_0086"/>
<dbReference type="Gene3D" id="3.40.630.30">
    <property type="match status" value="1"/>
</dbReference>
<dbReference type="RefSeq" id="WP_013925870.1">
    <property type="nucleotide sequence ID" value="NC_015703.1"/>
</dbReference>
<dbReference type="AlphaFoldDB" id="A0A7U3ZG01"/>
<evidence type="ECO:0000313" key="3">
    <source>
        <dbReference type="Proteomes" id="UP000000493"/>
    </source>
</evidence>
<dbReference type="InterPro" id="IPR045057">
    <property type="entry name" value="Gcn5-rel_NAT"/>
</dbReference>
<keyword evidence="3" id="KW-1185">Reference proteome</keyword>
<reference evidence="2 3" key="2">
    <citation type="journal article" date="2012" name="Stand. Genomic Sci.">
        <title>Complete genome sequence of the aquatic bacterium Runella slithyformis type strain (LSU 4(T)).</title>
        <authorList>
            <person name="Copeland A."/>
            <person name="Zhang X."/>
            <person name="Misra M."/>
            <person name="Lapidus A."/>
            <person name="Nolan M."/>
            <person name="Lucas S."/>
            <person name="Deshpande S."/>
            <person name="Cheng J.F."/>
            <person name="Tapia R."/>
            <person name="Goodwin L.A."/>
            <person name="Pitluck S."/>
            <person name="Liolios K."/>
            <person name="Pagani I."/>
            <person name="Ivanova N."/>
            <person name="Mikhailova N."/>
            <person name="Pati A."/>
            <person name="Chen A."/>
            <person name="Palaniappan K."/>
            <person name="Land M."/>
            <person name="Hauser L."/>
            <person name="Pan C."/>
            <person name="Jeffries C.D."/>
            <person name="Detter J.C."/>
            <person name="Brambilla E.M."/>
            <person name="Rohde M."/>
            <person name="Djao O.D."/>
            <person name="Goker M."/>
            <person name="Sikorski J."/>
            <person name="Tindall B.J."/>
            <person name="Woyke T."/>
            <person name="Bristow J."/>
            <person name="Eisen J.A."/>
            <person name="Markowitz V."/>
            <person name="Hugenholtz P."/>
            <person name="Kyrpides N.C."/>
            <person name="Klenk H.P."/>
            <person name="Mavromatis K."/>
        </authorList>
    </citation>
    <scope>NUCLEOTIDE SEQUENCE [LARGE SCALE GENOMIC DNA]</scope>
    <source>
        <strain evidence="3">ATCC 29530 / DSM 19594 / LMG 11500 / NCIMB 11436 / LSU 4</strain>
    </source>
</reference>
<dbReference type="InterPro" id="IPR031165">
    <property type="entry name" value="GNAT_YJDJ"/>
</dbReference>
<accession>A0A7U3ZG01</accession>